<keyword evidence="3" id="KW-0238">DNA-binding</keyword>
<dbReference type="InterPro" id="IPR050807">
    <property type="entry name" value="TransReg_Diox_bact_type"/>
</dbReference>
<evidence type="ECO:0000259" key="5">
    <source>
        <dbReference type="PROSITE" id="PS50943"/>
    </source>
</evidence>
<gene>
    <name evidence="6" type="ORF">NDO55_09765</name>
</gene>
<dbReference type="AlphaFoldDB" id="A0A9X2EMU9"/>
<organism evidence="6 7">
    <name type="scientific">Sphingomicrobium sediminis</name>
    <dbReference type="NCBI Taxonomy" id="2950949"/>
    <lineage>
        <taxon>Bacteria</taxon>
        <taxon>Pseudomonadati</taxon>
        <taxon>Pseudomonadota</taxon>
        <taxon>Alphaproteobacteria</taxon>
        <taxon>Sphingomonadales</taxon>
        <taxon>Sphingomonadaceae</taxon>
        <taxon>Sphingomicrobium</taxon>
    </lineage>
</organism>
<dbReference type="RefSeq" id="WP_252114759.1">
    <property type="nucleotide sequence ID" value="NZ_JAMSHT010000001.1"/>
</dbReference>
<comment type="similarity">
    <text evidence="1">Belongs to the short-chain fatty acyl-CoA assimilation regulator (ScfR) family.</text>
</comment>
<keyword evidence="7" id="KW-1185">Reference proteome</keyword>
<dbReference type="InterPro" id="IPR018653">
    <property type="entry name" value="ScfR_C"/>
</dbReference>
<dbReference type="GO" id="GO:0003700">
    <property type="term" value="F:DNA-binding transcription factor activity"/>
    <property type="evidence" value="ECO:0007669"/>
    <property type="project" value="TreeGrafter"/>
</dbReference>
<reference evidence="6" key="1">
    <citation type="submission" date="2022-06" db="EMBL/GenBank/DDBJ databases">
        <title>Sphingomicrobium sedimins sp. nov., a marine bacterium isolated from tidal flat.</title>
        <authorList>
            <person name="Kim C.-H."/>
            <person name="Yoo Y."/>
            <person name="Kim J.-J."/>
        </authorList>
    </citation>
    <scope>NUCLEOTIDE SEQUENCE</scope>
    <source>
        <strain evidence="6">GRR-S6-50</strain>
    </source>
</reference>
<dbReference type="SMART" id="SM00530">
    <property type="entry name" value="HTH_XRE"/>
    <property type="match status" value="1"/>
</dbReference>
<dbReference type="PANTHER" id="PTHR46797:SF23">
    <property type="entry name" value="HTH-TYPE TRANSCRIPTIONAL REGULATOR SUTR"/>
    <property type="match status" value="1"/>
</dbReference>
<evidence type="ECO:0000256" key="2">
    <source>
        <dbReference type="ARBA" id="ARBA00023015"/>
    </source>
</evidence>
<dbReference type="InterPro" id="IPR001387">
    <property type="entry name" value="Cro/C1-type_HTH"/>
</dbReference>
<dbReference type="Gene3D" id="1.10.260.40">
    <property type="entry name" value="lambda repressor-like DNA-binding domains"/>
    <property type="match status" value="1"/>
</dbReference>
<keyword evidence="4" id="KW-0804">Transcription</keyword>
<evidence type="ECO:0000313" key="6">
    <source>
        <dbReference type="EMBL" id="MCM8558107.1"/>
    </source>
</evidence>
<dbReference type="Proteomes" id="UP001155128">
    <property type="component" value="Unassembled WGS sequence"/>
</dbReference>
<dbReference type="Pfam" id="PF06114">
    <property type="entry name" value="Peptidase_M78"/>
    <property type="match status" value="1"/>
</dbReference>
<accession>A0A9X2EMU9</accession>
<evidence type="ECO:0000256" key="1">
    <source>
        <dbReference type="ARBA" id="ARBA00007227"/>
    </source>
</evidence>
<dbReference type="PROSITE" id="PS50943">
    <property type="entry name" value="HTH_CROC1"/>
    <property type="match status" value="1"/>
</dbReference>
<dbReference type="Pfam" id="PF09856">
    <property type="entry name" value="ScfRs"/>
    <property type="match status" value="1"/>
</dbReference>
<evidence type="ECO:0000256" key="3">
    <source>
        <dbReference type="ARBA" id="ARBA00023125"/>
    </source>
</evidence>
<dbReference type="InterPro" id="IPR026281">
    <property type="entry name" value="HTH_RamB"/>
</dbReference>
<dbReference type="InterPro" id="IPR010982">
    <property type="entry name" value="Lambda_DNA-bd_dom_sf"/>
</dbReference>
<dbReference type="GO" id="GO:0003677">
    <property type="term" value="F:DNA binding"/>
    <property type="evidence" value="ECO:0007669"/>
    <property type="project" value="UniProtKB-KW"/>
</dbReference>
<dbReference type="InterPro" id="IPR010359">
    <property type="entry name" value="IrrE_HExxH"/>
</dbReference>
<protein>
    <submittedName>
        <fullName evidence="6">Short-chain fatty acyl-CoA regulator family protein</fullName>
    </submittedName>
</protein>
<dbReference type="GO" id="GO:0005829">
    <property type="term" value="C:cytosol"/>
    <property type="evidence" value="ECO:0007669"/>
    <property type="project" value="TreeGrafter"/>
</dbReference>
<comment type="caution">
    <text evidence="6">The sequence shown here is derived from an EMBL/GenBank/DDBJ whole genome shotgun (WGS) entry which is preliminary data.</text>
</comment>
<dbReference type="Pfam" id="PF01381">
    <property type="entry name" value="HTH_3"/>
    <property type="match status" value="1"/>
</dbReference>
<keyword evidence="2" id="KW-0805">Transcription regulation</keyword>
<dbReference type="CDD" id="cd00093">
    <property type="entry name" value="HTH_XRE"/>
    <property type="match status" value="1"/>
</dbReference>
<dbReference type="SUPFAM" id="SSF47413">
    <property type="entry name" value="lambda repressor-like DNA-binding domains"/>
    <property type="match status" value="1"/>
</dbReference>
<feature type="domain" description="HTH cro/C1-type" evidence="5">
    <location>
        <begin position="13"/>
        <end position="67"/>
    </location>
</feature>
<evidence type="ECO:0000256" key="4">
    <source>
        <dbReference type="ARBA" id="ARBA00023163"/>
    </source>
</evidence>
<dbReference type="PIRSF" id="PIRSF019251">
    <property type="entry name" value="Rv0465c"/>
    <property type="match status" value="1"/>
</dbReference>
<sequence>MKPARKLFLGARLKRLRRDLGLKQTDMAAQLGISASYLNHLERNQRPVTATVLLRLAEAFDINVKQFAAEGGELAGPDQLGEIFSDAMFNDLNIGRQDIMDLADHTPGIAEAIGRLYTALTEQARRAAPTDQSDPRSLITPETWVRDYIQSQRNHFPELEDAAELVGGALANPLSMMDSLRQRLREGFGVDVKMATSEELGGATQAFDPSRRTLFLNSLLRPENRAFGLAYQLSLLEFDGMISKLVADAAPPDEGIAKLLSMSLANYAAGAILMPYGRFLEAAEGTGYSLDALCGRFNVNVEQVAHRLTTMGRAGAHGVPFFMLRVDPAGNISKRYAGESFPFSHYGGTCPRWHLHLAFQTPGKTISQLIETPDGERYLTICRTIGRPIRPTLTDDHLLAVGIGCHVRHAPRLAYANGIDLKGGSATPVGPACAICPRLDCAYRATPPAGHQLAIDENRKTISPYPFIGS</sequence>
<name>A0A9X2EMU9_9SPHN</name>
<dbReference type="EMBL" id="JAMSHT010000001">
    <property type="protein sequence ID" value="MCM8558107.1"/>
    <property type="molecule type" value="Genomic_DNA"/>
</dbReference>
<dbReference type="PANTHER" id="PTHR46797">
    <property type="entry name" value="HTH-TYPE TRANSCRIPTIONAL REGULATOR"/>
    <property type="match status" value="1"/>
</dbReference>
<proteinExistence type="inferred from homology"/>
<evidence type="ECO:0000313" key="7">
    <source>
        <dbReference type="Proteomes" id="UP001155128"/>
    </source>
</evidence>